<dbReference type="AlphaFoldDB" id="A0A2T0U569"/>
<dbReference type="RefSeq" id="WP_106292652.1">
    <property type="nucleotide sequence ID" value="NZ_PVTH01000004.1"/>
</dbReference>
<protein>
    <recommendedName>
        <fullName evidence="3">MORN repeat protein</fullName>
    </recommendedName>
</protein>
<proteinExistence type="predicted"/>
<dbReference type="SUPFAM" id="SSF82185">
    <property type="entry name" value="Histone H3 K4-specific methyltransferase SET7/9 N-terminal domain"/>
    <property type="match status" value="1"/>
</dbReference>
<name>A0A2T0U569_9SPHI</name>
<evidence type="ECO:0000313" key="1">
    <source>
        <dbReference type="EMBL" id="PRY53067.1"/>
    </source>
</evidence>
<evidence type="ECO:0000313" key="2">
    <source>
        <dbReference type="Proteomes" id="UP000238034"/>
    </source>
</evidence>
<accession>A0A2T0U569</accession>
<reference evidence="1 2" key="1">
    <citation type="submission" date="2018-03" db="EMBL/GenBank/DDBJ databases">
        <title>Genomic Encyclopedia of Type Strains, Phase III (KMG-III): the genomes of soil and plant-associated and newly described type strains.</title>
        <authorList>
            <person name="Whitman W."/>
        </authorList>
    </citation>
    <scope>NUCLEOTIDE SEQUENCE [LARGE SCALE GENOMIC DNA]</scope>
    <source>
        <strain evidence="1 2">CGMCC 1.9313</strain>
    </source>
</reference>
<keyword evidence="2" id="KW-1185">Reference proteome</keyword>
<evidence type="ECO:0008006" key="3">
    <source>
        <dbReference type="Google" id="ProtNLM"/>
    </source>
</evidence>
<dbReference type="Gene3D" id="2.20.110.10">
    <property type="entry name" value="Histone H3 K4-specific methyltransferase SET7/9 N-terminal domain"/>
    <property type="match status" value="1"/>
</dbReference>
<gene>
    <name evidence="1" type="ORF">B0I27_10474</name>
</gene>
<dbReference type="PROSITE" id="PS51257">
    <property type="entry name" value="PROKAR_LIPOPROTEIN"/>
    <property type="match status" value="1"/>
</dbReference>
<dbReference type="Proteomes" id="UP000238034">
    <property type="component" value="Unassembled WGS sequence"/>
</dbReference>
<comment type="caution">
    <text evidence="1">The sequence shown here is derived from an EMBL/GenBank/DDBJ whole genome shotgun (WGS) entry which is preliminary data.</text>
</comment>
<dbReference type="OrthoDB" id="8536728at2"/>
<organism evidence="1 2">
    <name type="scientific">Arcticibacter pallidicorallinus</name>
    <dbReference type="NCBI Taxonomy" id="1259464"/>
    <lineage>
        <taxon>Bacteria</taxon>
        <taxon>Pseudomonadati</taxon>
        <taxon>Bacteroidota</taxon>
        <taxon>Sphingobacteriia</taxon>
        <taxon>Sphingobacteriales</taxon>
        <taxon>Sphingobacteriaceae</taxon>
        <taxon>Arcticibacter</taxon>
    </lineage>
</organism>
<sequence>MKIKPLHLIVLCLLTASCRTNQFKDNLRHGRWVYKDSTSNDLLISKGRYRGGNEIGKWKHYNNGVLFRLEKFKGDRAKVVNYYPDQTVESLGTTGLDRSAEMIHWYYDGKWKFYSEDGKLDSIKIFNKGELVSAARAVE</sequence>
<dbReference type="EMBL" id="PVTH01000004">
    <property type="protein sequence ID" value="PRY53067.1"/>
    <property type="molecule type" value="Genomic_DNA"/>
</dbReference>